<dbReference type="RefSeq" id="WP_146844047.1">
    <property type="nucleotide sequence ID" value="NZ_BJWG01000021.1"/>
</dbReference>
<sequence>MSRAYDLVHRTTYEYDEPVTDSYGRATLTPRHAPGQHVDEVELVVEPTPGDLASHTDWYGNTSTYFGVTTEHSRLVVTARSRVTVSREAPDPTTLPRRAWDDVAAALAAGDGQALGADPDAMVALHEAVLPSLHVTFAGEVREWAAPSFRPGRPLGELVVDLASRIHDELEYRTGSTTVHTTQVQLLAQRAGVCQDFAHLMLAALRLHGVPARYVSGYLETRPAPGRAKLRGADASHAWVSVWLPGLGWVDVDPTNDQLVDERYVVLGWGRDYHDVPPLRGVIFSEGSGARPHVQVDMVPVGAPRFE</sequence>
<gene>
    <name evidence="2" type="ORF">CCO02nite_30740</name>
</gene>
<dbReference type="Pfam" id="PF08379">
    <property type="entry name" value="Bact_transglu_N"/>
    <property type="match status" value="1"/>
</dbReference>
<dbReference type="PANTHER" id="PTHR33490">
    <property type="entry name" value="BLR5614 PROTEIN-RELATED"/>
    <property type="match status" value="1"/>
</dbReference>
<evidence type="ECO:0000313" key="2">
    <source>
        <dbReference type="EMBL" id="GEL96416.1"/>
    </source>
</evidence>
<accession>A0A511JER1</accession>
<proteinExistence type="predicted"/>
<organism evidence="2 3">
    <name type="scientific">Cellulomonas composti</name>
    <dbReference type="NCBI Taxonomy" id="266130"/>
    <lineage>
        <taxon>Bacteria</taxon>
        <taxon>Bacillati</taxon>
        <taxon>Actinomycetota</taxon>
        <taxon>Actinomycetes</taxon>
        <taxon>Micrococcales</taxon>
        <taxon>Cellulomonadaceae</taxon>
        <taxon>Cellulomonas</taxon>
    </lineage>
</organism>
<comment type="caution">
    <text evidence="2">The sequence shown here is derived from an EMBL/GenBank/DDBJ whole genome shotgun (WGS) entry which is preliminary data.</text>
</comment>
<dbReference type="InterPro" id="IPR013589">
    <property type="entry name" value="Bac_transglu_N"/>
</dbReference>
<feature type="domain" description="Transglutaminase-like" evidence="1">
    <location>
        <begin position="186"/>
        <end position="256"/>
    </location>
</feature>
<dbReference type="SUPFAM" id="SSF54001">
    <property type="entry name" value="Cysteine proteinases"/>
    <property type="match status" value="1"/>
</dbReference>
<dbReference type="Pfam" id="PF01841">
    <property type="entry name" value="Transglut_core"/>
    <property type="match status" value="1"/>
</dbReference>
<dbReference type="Gene3D" id="3.10.620.30">
    <property type="match status" value="1"/>
</dbReference>
<dbReference type="Proteomes" id="UP000321720">
    <property type="component" value="Unassembled WGS sequence"/>
</dbReference>
<dbReference type="PANTHER" id="PTHR33490:SF7">
    <property type="entry name" value="BLR2979 PROTEIN"/>
    <property type="match status" value="1"/>
</dbReference>
<dbReference type="InterPro" id="IPR038765">
    <property type="entry name" value="Papain-like_cys_pep_sf"/>
</dbReference>
<protein>
    <recommendedName>
        <fullName evidence="1">Transglutaminase-like domain-containing protein</fullName>
    </recommendedName>
</protein>
<dbReference type="InterPro" id="IPR002931">
    <property type="entry name" value="Transglutaminase-like"/>
</dbReference>
<reference evidence="2 3" key="1">
    <citation type="submission" date="2019-07" db="EMBL/GenBank/DDBJ databases">
        <title>Whole genome shotgun sequence of Cellulomonas composti NBRC 100758.</title>
        <authorList>
            <person name="Hosoyama A."/>
            <person name="Uohara A."/>
            <person name="Ohji S."/>
            <person name="Ichikawa N."/>
        </authorList>
    </citation>
    <scope>NUCLEOTIDE SEQUENCE [LARGE SCALE GENOMIC DNA]</scope>
    <source>
        <strain evidence="2 3">NBRC 100758</strain>
    </source>
</reference>
<evidence type="ECO:0000313" key="3">
    <source>
        <dbReference type="Proteomes" id="UP000321720"/>
    </source>
</evidence>
<dbReference type="EMBL" id="BJWG01000021">
    <property type="protein sequence ID" value="GEL96416.1"/>
    <property type="molecule type" value="Genomic_DNA"/>
</dbReference>
<evidence type="ECO:0000259" key="1">
    <source>
        <dbReference type="SMART" id="SM00460"/>
    </source>
</evidence>
<keyword evidence="3" id="KW-1185">Reference proteome</keyword>
<dbReference type="OrthoDB" id="9804023at2"/>
<name>A0A511JER1_9CELL</name>
<dbReference type="AlphaFoldDB" id="A0A511JER1"/>
<dbReference type="SMART" id="SM00460">
    <property type="entry name" value="TGc"/>
    <property type="match status" value="1"/>
</dbReference>